<dbReference type="PANTHER" id="PTHR47894:SF1">
    <property type="entry name" value="HTH-TYPE TRANSCRIPTIONAL REGULATOR VQSM"/>
    <property type="match status" value="1"/>
</dbReference>
<evidence type="ECO:0000313" key="6">
    <source>
        <dbReference type="Proteomes" id="UP000467252"/>
    </source>
</evidence>
<proteinExistence type="predicted"/>
<dbReference type="InterPro" id="IPR032687">
    <property type="entry name" value="AraC-type_N"/>
</dbReference>
<name>A0A7I7UPX2_MYCPV</name>
<keyword evidence="6" id="KW-1185">Reference proteome</keyword>
<dbReference type="Pfam" id="PF12833">
    <property type="entry name" value="HTH_18"/>
    <property type="match status" value="1"/>
</dbReference>
<dbReference type="PANTHER" id="PTHR47894">
    <property type="entry name" value="HTH-TYPE TRANSCRIPTIONAL REGULATOR GADX"/>
    <property type="match status" value="1"/>
</dbReference>
<dbReference type="SMART" id="SM00342">
    <property type="entry name" value="HTH_ARAC"/>
    <property type="match status" value="1"/>
</dbReference>
<feature type="domain" description="HTH araC/xylS-type" evidence="4">
    <location>
        <begin position="281"/>
        <end position="367"/>
    </location>
</feature>
<evidence type="ECO:0000256" key="1">
    <source>
        <dbReference type="ARBA" id="ARBA00023015"/>
    </source>
</evidence>
<dbReference type="RefSeq" id="WP_163904197.1">
    <property type="nucleotide sequence ID" value="NZ_AP022599.1"/>
</dbReference>
<evidence type="ECO:0000256" key="2">
    <source>
        <dbReference type="ARBA" id="ARBA00023125"/>
    </source>
</evidence>
<organism evidence="5 6">
    <name type="scientific">Mycolicibacterium pulveris</name>
    <name type="common">Mycobacterium pulveris</name>
    <dbReference type="NCBI Taxonomy" id="36813"/>
    <lineage>
        <taxon>Bacteria</taxon>
        <taxon>Bacillati</taxon>
        <taxon>Actinomycetota</taxon>
        <taxon>Actinomycetes</taxon>
        <taxon>Mycobacteriales</taxon>
        <taxon>Mycobacteriaceae</taxon>
        <taxon>Mycolicibacterium</taxon>
    </lineage>
</organism>
<keyword evidence="1" id="KW-0805">Transcription regulation</keyword>
<dbReference type="InterPro" id="IPR009057">
    <property type="entry name" value="Homeodomain-like_sf"/>
</dbReference>
<dbReference type="PROSITE" id="PS00041">
    <property type="entry name" value="HTH_ARAC_FAMILY_1"/>
    <property type="match status" value="1"/>
</dbReference>
<accession>A0A7I7UPX2</accession>
<dbReference type="InterPro" id="IPR018062">
    <property type="entry name" value="HTH_AraC-typ_CS"/>
</dbReference>
<sequence length="379" mass="42164">MTHPVTAGTKPVGVWRTPEESLSDASHLLTIAHDSSAVARLRPAKINFYLKVANRLGFNSEEVLAGSGVTPENLTDPRHLIEVADYIHIVARMHQLCDSPSLAFTLGEQLTLGDLGILGYTVMTSPTSAEATKLWFQYISVFFGGLVGFACELVGDQLLLSYLPDSRIPDALLQFSIEERICCDMALQRLIGIPEFPVDRLTLTYSQPRHVDCYRDLIPCPIDFDSKRNTMLLSSNALAIPLKGADPETHQHCLKLLTSAHVFANAGSTFPYRVRAILHGNPQLGIDDVARMLHCTPRTLNRRLEKDSLNFSQIQAEIRLEVVETLLSTTDLDFRAIARQAGFADARSLRRFFKTRTGMTLQQFRDDCARNHARMSAGV</sequence>
<dbReference type="PROSITE" id="PS01124">
    <property type="entry name" value="HTH_ARAC_FAMILY_2"/>
    <property type="match status" value="1"/>
</dbReference>
<dbReference type="GO" id="GO:0003700">
    <property type="term" value="F:DNA-binding transcription factor activity"/>
    <property type="evidence" value="ECO:0007669"/>
    <property type="project" value="InterPro"/>
</dbReference>
<dbReference type="Gene3D" id="1.10.10.60">
    <property type="entry name" value="Homeodomain-like"/>
    <property type="match status" value="1"/>
</dbReference>
<dbReference type="Proteomes" id="UP000467252">
    <property type="component" value="Chromosome"/>
</dbReference>
<reference evidence="5 6" key="1">
    <citation type="journal article" date="2019" name="Emerg. Microbes Infect.">
        <title>Comprehensive subspecies identification of 175 nontuberculous mycobacteria species based on 7547 genomic profiles.</title>
        <authorList>
            <person name="Matsumoto Y."/>
            <person name="Kinjo T."/>
            <person name="Motooka D."/>
            <person name="Nabeya D."/>
            <person name="Jung N."/>
            <person name="Uechi K."/>
            <person name="Horii T."/>
            <person name="Iida T."/>
            <person name="Fujita J."/>
            <person name="Nakamura S."/>
        </authorList>
    </citation>
    <scope>NUCLEOTIDE SEQUENCE [LARGE SCALE GENOMIC DNA]</scope>
    <source>
        <strain evidence="5 6">JCM 6370</strain>
    </source>
</reference>
<dbReference type="SUPFAM" id="SSF46689">
    <property type="entry name" value="Homeodomain-like"/>
    <property type="match status" value="1"/>
</dbReference>
<keyword evidence="2" id="KW-0238">DNA-binding</keyword>
<evidence type="ECO:0000259" key="4">
    <source>
        <dbReference type="PROSITE" id="PS01124"/>
    </source>
</evidence>
<keyword evidence="3" id="KW-0804">Transcription</keyword>
<dbReference type="Pfam" id="PF12625">
    <property type="entry name" value="Arabinose_bd"/>
    <property type="match status" value="1"/>
</dbReference>
<dbReference type="InterPro" id="IPR018060">
    <property type="entry name" value="HTH_AraC"/>
</dbReference>
<evidence type="ECO:0000256" key="3">
    <source>
        <dbReference type="ARBA" id="ARBA00023163"/>
    </source>
</evidence>
<dbReference type="GO" id="GO:0000976">
    <property type="term" value="F:transcription cis-regulatory region binding"/>
    <property type="evidence" value="ECO:0007669"/>
    <property type="project" value="TreeGrafter"/>
</dbReference>
<protein>
    <submittedName>
        <fullName evidence="5">Transcriptional regulator</fullName>
    </submittedName>
</protein>
<evidence type="ECO:0000313" key="5">
    <source>
        <dbReference type="EMBL" id="BBY83397.1"/>
    </source>
</evidence>
<dbReference type="GO" id="GO:0005829">
    <property type="term" value="C:cytosol"/>
    <property type="evidence" value="ECO:0007669"/>
    <property type="project" value="TreeGrafter"/>
</dbReference>
<dbReference type="AlphaFoldDB" id="A0A7I7UPX2"/>
<dbReference type="EMBL" id="AP022599">
    <property type="protein sequence ID" value="BBY83397.1"/>
    <property type="molecule type" value="Genomic_DNA"/>
</dbReference>
<gene>
    <name evidence="5" type="ORF">MPUL_45550</name>
</gene>